<organism evidence="8 9">
    <name type="scientific">Corchorus olitorius</name>
    <dbReference type="NCBI Taxonomy" id="93759"/>
    <lineage>
        <taxon>Eukaryota</taxon>
        <taxon>Viridiplantae</taxon>
        <taxon>Streptophyta</taxon>
        <taxon>Embryophyta</taxon>
        <taxon>Tracheophyta</taxon>
        <taxon>Spermatophyta</taxon>
        <taxon>Magnoliopsida</taxon>
        <taxon>eudicotyledons</taxon>
        <taxon>Gunneridae</taxon>
        <taxon>Pentapetalae</taxon>
        <taxon>rosids</taxon>
        <taxon>malvids</taxon>
        <taxon>Malvales</taxon>
        <taxon>Malvaceae</taxon>
        <taxon>Grewioideae</taxon>
        <taxon>Apeibeae</taxon>
        <taxon>Corchorus</taxon>
    </lineage>
</organism>
<comment type="similarity">
    <text evidence="1">Belongs to the PI3/PI4-kinase family. Type II PI4K subfamily.</text>
</comment>
<gene>
    <name evidence="8" type="ORF">COLO4_21701</name>
</gene>
<evidence type="ECO:0000256" key="6">
    <source>
        <dbReference type="ARBA" id="ARBA00022840"/>
    </source>
</evidence>
<dbReference type="Proteomes" id="UP000187203">
    <property type="component" value="Unassembled WGS sequence"/>
</dbReference>
<evidence type="ECO:0000256" key="5">
    <source>
        <dbReference type="ARBA" id="ARBA00022777"/>
    </source>
</evidence>
<keyword evidence="6" id="KW-0067">ATP-binding</keyword>
<evidence type="ECO:0000259" key="7">
    <source>
        <dbReference type="PROSITE" id="PS50290"/>
    </source>
</evidence>
<evidence type="ECO:0000313" key="8">
    <source>
        <dbReference type="EMBL" id="OMO85196.1"/>
    </source>
</evidence>
<sequence length="560" mass="63332">MATEVFKSPLKGNRRHFFVQTDLDMELDCSDISNQTFGVHELNFPMEQSCLTFGDLEFKNDLNAVRNDNSPFFLTRNNILHRSFSSPCLSPTGKNKIHQQRNRSCPIEILGQSDSFDVLKPVAKDIIKAMKLGIDPLPVQGGLGGAYYFKNPTGQNVALVKPTDEEPYAPNNPKGFVGKSLGQPGLKRSVRIGERGYREVVAYLLDYENFAKVPPTALVKITHSVFNVNYKKKHLVTKIASFQKYIHHDFDASDHGTSSFPVSAVHRIGILDIRILNTDRHAGNILVKKLDENGRFDDQVELVPIDHGLCLPEALEDPYFEWIHWPQASIPFSEDELEYIQKLDPIKDSMMLKRELPMIREACLRVLVVCTIFLKTAAGFGFCLAEIGEMMSREFRAGEENPSELEVICLKARELMAKMKLPSPKSPMGDHSEFQFDIDSEESGSQFGNGFLNTHSPVSELEEYFEEDFDIPASISSLSSMSLKDTKFSETKQESSYSTSSSEQQLPASVIFVKLADMNEEEWAFFLDKFQELLCLAFEKRKSLTLGQKQRQRLGTSCQF</sequence>
<accession>A0A1R3IRJ7</accession>
<reference evidence="9" key="1">
    <citation type="submission" date="2013-09" db="EMBL/GenBank/DDBJ databases">
        <title>Corchorus olitorius genome sequencing.</title>
        <authorList>
            <person name="Alam M."/>
            <person name="Haque M.S."/>
            <person name="Islam M.S."/>
            <person name="Emdad E.M."/>
            <person name="Islam M.M."/>
            <person name="Ahmed B."/>
            <person name="Halim A."/>
            <person name="Hossen Q.M.M."/>
            <person name="Hossain M.Z."/>
            <person name="Ahmed R."/>
            <person name="Khan M.M."/>
            <person name="Islam R."/>
            <person name="Rashid M.M."/>
            <person name="Khan S.A."/>
            <person name="Rahman M.S."/>
            <person name="Alam M."/>
            <person name="Yahiya A.S."/>
            <person name="Khan M.S."/>
            <person name="Azam M.S."/>
            <person name="Haque T."/>
            <person name="Lashkar M.Z.H."/>
            <person name="Akhand A.I."/>
            <person name="Morshed G."/>
            <person name="Roy S."/>
            <person name="Uddin K.S."/>
            <person name="Rabeya T."/>
            <person name="Hossain A.S."/>
            <person name="Chowdhury A."/>
            <person name="Snigdha A.R."/>
            <person name="Mortoza M.S."/>
            <person name="Matin S.A."/>
            <person name="Hoque S.M.E."/>
            <person name="Islam M.K."/>
            <person name="Roy D.K."/>
            <person name="Haider R."/>
            <person name="Moosa M.M."/>
            <person name="Elias S.M."/>
            <person name="Hasan A.M."/>
            <person name="Jahan S."/>
            <person name="Shafiuddin M."/>
            <person name="Mahmood N."/>
            <person name="Shommy N.S."/>
        </authorList>
    </citation>
    <scope>NUCLEOTIDE SEQUENCE [LARGE SCALE GENOMIC DNA]</scope>
    <source>
        <strain evidence="9">cv. O-4</strain>
    </source>
</reference>
<dbReference type="Pfam" id="PF00454">
    <property type="entry name" value="PI3_PI4_kinase"/>
    <property type="match status" value="1"/>
</dbReference>
<evidence type="ECO:0000256" key="1">
    <source>
        <dbReference type="ARBA" id="ARBA00008941"/>
    </source>
</evidence>
<keyword evidence="4" id="KW-0547">Nucleotide-binding</keyword>
<keyword evidence="3" id="KW-0808">Transferase</keyword>
<keyword evidence="9" id="KW-1185">Reference proteome</keyword>
<dbReference type="AlphaFoldDB" id="A0A1R3IRJ7"/>
<dbReference type="PANTHER" id="PTHR45800:SF11">
    <property type="entry name" value="PHOSPHATIDYLINOSITOL 3-KINASE-RELATED PROTEIN KINASE"/>
    <property type="match status" value="1"/>
</dbReference>
<proteinExistence type="inferred from homology"/>
<dbReference type="EMBL" id="AWUE01017752">
    <property type="protein sequence ID" value="OMO85196.1"/>
    <property type="molecule type" value="Genomic_DNA"/>
</dbReference>
<evidence type="ECO:0000313" key="9">
    <source>
        <dbReference type="Proteomes" id="UP000187203"/>
    </source>
</evidence>
<evidence type="ECO:0000256" key="2">
    <source>
        <dbReference type="ARBA" id="ARBA00012169"/>
    </source>
</evidence>
<dbReference type="InterPro" id="IPR044571">
    <property type="entry name" value="P4KG1-8"/>
</dbReference>
<dbReference type="STRING" id="93759.A0A1R3IRJ7"/>
<keyword evidence="5" id="KW-0418">Kinase</keyword>
<dbReference type="GO" id="GO:0004430">
    <property type="term" value="F:1-phosphatidylinositol 4-kinase activity"/>
    <property type="evidence" value="ECO:0007669"/>
    <property type="project" value="UniProtKB-EC"/>
</dbReference>
<dbReference type="OrthoDB" id="5839at2759"/>
<comment type="caution">
    <text evidence="8">The sequence shown here is derived from an EMBL/GenBank/DDBJ whole genome shotgun (WGS) entry which is preliminary data.</text>
</comment>
<name>A0A1R3IRJ7_9ROSI</name>
<evidence type="ECO:0000256" key="3">
    <source>
        <dbReference type="ARBA" id="ARBA00022679"/>
    </source>
</evidence>
<dbReference type="GO" id="GO:0005524">
    <property type="term" value="F:ATP binding"/>
    <property type="evidence" value="ECO:0007669"/>
    <property type="project" value="UniProtKB-KW"/>
</dbReference>
<evidence type="ECO:0000256" key="4">
    <source>
        <dbReference type="ARBA" id="ARBA00022741"/>
    </source>
</evidence>
<feature type="domain" description="PI3K/PI4K catalytic" evidence="7">
    <location>
        <begin position="133"/>
        <end position="424"/>
    </location>
</feature>
<dbReference type="PROSITE" id="PS50290">
    <property type="entry name" value="PI3_4_KINASE_3"/>
    <property type="match status" value="1"/>
</dbReference>
<dbReference type="PANTHER" id="PTHR45800">
    <property type="entry name" value="PHOSPHATIDYLINOSITOL 4-KINASE GAMMA"/>
    <property type="match status" value="1"/>
</dbReference>
<dbReference type="EC" id="2.7.1.67" evidence="2"/>
<dbReference type="InterPro" id="IPR000403">
    <property type="entry name" value="PI3/4_kinase_cat_dom"/>
</dbReference>
<protein>
    <recommendedName>
        <fullName evidence="2">1-phosphatidylinositol 4-kinase</fullName>
        <ecNumber evidence="2">2.7.1.67</ecNumber>
    </recommendedName>
</protein>